<organism evidence="1">
    <name type="scientific">uncultured Caudovirales phage</name>
    <dbReference type="NCBI Taxonomy" id="2100421"/>
    <lineage>
        <taxon>Viruses</taxon>
        <taxon>Duplodnaviria</taxon>
        <taxon>Heunggongvirae</taxon>
        <taxon>Uroviricota</taxon>
        <taxon>Caudoviricetes</taxon>
        <taxon>Peduoviridae</taxon>
        <taxon>Maltschvirus</taxon>
        <taxon>Maltschvirus maltsch</taxon>
    </lineage>
</organism>
<name>A0A6J5T5M6_9CAUD</name>
<dbReference type="EMBL" id="LR797519">
    <property type="protein sequence ID" value="CAB4222154.1"/>
    <property type="molecule type" value="Genomic_DNA"/>
</dbReference>
<proteinExistence type="predicted"/>
<accession>A0A6J5T5M6</accession>
<sequence length="39" mass="4182">MAKQTFTVGQVLTAAQMTSLQGNDYNQTVNGKTASYTLV</sequence>
<reference evidence="1" key="1">
    <citation type="submission" date="2020-05" db="EMBL/GenBank/DDBJ databases">
        <authorList>
            <person name="Chiriac C."/>
            <person name="Salcher M."/>
            <person name="Ghai R."/>
            <person name="Kavagutti S V."/>
        </authorList>
    </citation>
    <scope>NUCLEOTIDE SEQUENCE</scope>
</reference>
<evidence type="ECO:0000313" key="1">
    <source>
        <dbReference type="EMBL" id="CAB4222154.1"/>
    </source>
</evidence>
<feature type="non-terminal residue" evidence="1">
    <location>
        <position position="39"/>
    </location>
</feature>
<gene>
    <name evidence="1" type="ORF">UFOVP1649_28</name>
</gene>
<protein>
    <submittedName>
        <fullName evidence="1">Uncharacterized protein</fullName>
    </submittedName>
</protein>